<gene>
    <name evidence="1" type="ORF">J2N86_14695</name>
</gene>
<keyword evidence="1" id="KW-0614">Plasmid</keyword>
<accession>A0ABY4YE09</accession>
<proteinExistence type="predicted"/>
<geneLocation type="plasmid" evidence="1 2">
    <name>pLlyPCM2298_1</name>
</geneLocation>
<reference evidence="1" key="1">
    <citation type="submission" date="2021-03" db="EMBL/GenBank/DDBJ databases">
        <title>Legionella lytica PCM 2298.</title>
        <authorList>
            <person name="Koper P."/>
        </authorList>
    </citation>
    <scope>NUCLEOTIDE SEQUENCE</scope>
    <source>
        <strain evidence="1">PCM 2298</strain>
        <plasmid evidence="1">pLlyPCM2298_1</plasmid>
    </source>
</reference>
<evidence type="ECO:0000313" key="2">
    <source>
        <dbReference type="Proteomes" id="UP001057474"/>
    </source>
</evidence>
<organism evidence="1 2">
    <name type="scientific">Legionella lytica</name>
    <dbReference type="NCBI Taxonomy" id="96232"/>
    <lineage>
        <taxon>Bacteria</taxon>
        <taxon>Pseudomonadati</taxon>
        <taxon>Pseudomonadota</taxon>
        <taxon>Gammaproteobacteria</taxon>
        <taxon>Legionellales</taxon>
        <taxon>Legionellaceae</taxon>
        <taxon>Legionella</taxon>
    </lineage>
</organism>
<protein>
    <submittedName>
        <fullName evidence="1">Uncharacterized protein</fullName>
    </submittedName>
</protein>
<evidence type="ECO:0000313" key="1">
    <source>
        <dbReference type="EMBL" id="USQ15485.1"/>
    </source>
</evidence>
<dbReference type="EMBL" id="CP071528">
    <property type="protein sequence ID" value="USQ15485.1"/>
    <property type="molecule type" value="Genomic_DNA"/>
</dbReference>
<sequence length="533" mass="61098">MPNPMLKLISEKKPLIEIQKYSQTHREKLPLFVKLAELNNKTVYQYIKKYKKLHNLSLCELIKHKLIDFNEMNDEENNLMTCLVNEDELLCFQQLLLCGEKPNEQIFTDSEEGTIGNFLRYRPGRDSLSVYELVNKRVADLARLSDFIFDFADTTDEESSEAELSDTEELDTEEKTTYEKLRTKLLKKYNATGDGEESLVLVAARGVHFVPKHFPKQTRDTVFESRKNAHTTYSFSTLIDAGYEAGDEPDEDDDEITAIHERNKQFIAGLKATPDKKEKTTAGHPPPAARNKKVFTNLFWRETQAYINSYSVLFNKKGIQTNFAFASPNNPHLSLSWKTEIAGMYSSGVRFGWKRGERRDPHYRRSTGKPKHPTVGYIDVFELPLDYVRSEGVDRILAYNAHKIDLSNIHLAEAEVIFHSMISKEYHVRRYMVVMPSFSKVTSQAEHDEKYFGIQNAGAYTRARNSLFKSIGGMAKGDSYHKWVTLRAEHAVAAQARLIDNATDVRLFRSGKVRVYDHGEDQAVSAKLPVANR</sequence>
<name>A0ABY4YE09_9GAMM</name>
<dbReference type="Proteomes" id="UP001057474">
    <property type="component" value="Plasmid pLlyPCM2298_1"/>
</dbReference>
<keyword evidence="2" id="KW-1185">Reference proteome</keyword>
<dbReference type="RefSeq" id="WP_252582737.1">
    <property type="nucleotide sequence ID" value="NZ_CP071528.1"/>
</dbReference>